<keyword evidence="6 13" id="KW-0460">Magnesium</keyword>
<evidence type="ECO:0000256" key="4">
    <source>
        <dbReference type="ARBA" id="ARBA00022741"/>
    </source>
</evidence>
<dbReference type="GO" id="GO:0005737">
    <property type="term" value="C:cytoplasm"/>
    <property type="evidence" value="ECO:0007669"/>
    <property type="project" value="UniProtKB-SubCell"/>
</dbReference>
<dbReference type="GO" id="GO:0009117">
    <property type="term" value="P:nucleotide metabolic process"/>
    <property type="evidence" value="ECO:0007669"/>
    <property type="project" value="UniProtKB-KW"/>
</dbReference>
<evidence type="ECO:0000256" key="10">
    <source>
        <dbReference type="ARBA" id="ARBA00093218"/>
    </source>
</evidence>
<dbReference type="GO" id="GO:0046872">
    <property type="term" value="F:metal ion binding"/>
    <property type="evidence" value="ECO:0007669"/>
    <property type="project" value="UniProtKB-KW"/>
</dbReference>
<evidence type="ECO:0000256" key="3">
    <source>
        <dbReference type="ARBA" id="ARBA00022723"/>
    </source>
</evidence>
<evidence type="ECO:0000256" key="6">
    <source>
        <dbReference type="ARBA" id="ARBA00022842"/>
    </source>
</evidence>
<dbReference type="PANTHER" id="PTHR11067:SF9">
    <property type="entry name" value="INOSINE TRIPHOSPHATE PYROPHOSPHATASE"/>
    <property type="match status" value="1"/>
</dbReference>
<evidence type="ECO:0000256" key="1">
    <source>
        <dbReference type="ARBA" id="ARBA00008023"/>
    </source>
</evidence>
<dbReference type="InterPro" id="IPR029001">
    <property type="entry name" value="ITPase-like_fam"/>
</dbReference>
<comment type="cofactor">
    <cofactor evidence="13">
        <name>Mg(2+)</name>
        <dbReference type="ChEBI" id="CHEBI:18420"/>
    </cofactor>
    <cofactor evidence="13">
        <name>Mn(2+)</name>
        <dbReference type="ChEBI" id="CHEBI:29035"/>
    </cofactor>
    <text evidence="13">Binds 1 divalent metal cation per subunit; can use either Mg(2+) or Mn(2+).</text>
</comment>
<dbReference type="GO" id="GO:0005634">
    <property type="term" value="C:nucleus"/>
    <property type="evidence" value="ECO:0007669"/>
    <property type="project" value="UniProtKB-SubCell"/>
</dbReference>
<protein>
    <recommendedName>
        <fullName evidence="13">Inosine triphosphate pyrophosphatase</fullName>
        <shortName evidence="13">ITPase</shortName>
        <shortName evidence="13">Inosine triphosphatase</shortName>
        <ecNumber evidence="13">3.6.1.66</ecNumber>
    </recommendedName>
    <alternativeName>
        <fullName evidence="13">Non-canonical purine NTP pyrophosphatase</fullName>
    </alternativeName>
    <alternativeName>
        <fullName evidence="13">Non-standard purine NTP pyrophosphatase</fullName>
    </alternativeName>
    <alternativeName>
        <fullName evidence="13">Nucleoside-triphosphate diphosphatase</fullName>
    </alternativeName>
    <alternativeName>
        <fullName evidence="13">Nucleoside-triphosphate pyrophosphatase</fullName>
        <shortName evidence="13">NTPase</shortName>
    </alternativeName>
    <alternativeName>
        <fullName evidence="13">XTP/dITP diphosphatase</fullName>
    </alternativeName>
</protein>
<dbReference type="CDD" id="cd00515">
    <property type="entry name" value="HAM1"/>
    <property type="match status" value="1"/>
</dbReference>
<dbReference type="AlphaFoldDB" id="A0A8H4PPE3"/>
<keyword evidence="2 13" id="KW-0963">Cytoplasm</keyword>
<reference evidence="15 16" key="1">
    <citation type="journal article" date="2020" name="Genome Biol. Evol.">
        <title>A new high-quality draft genome assembly of the Chinese cordyceps Ophiocordyceps sinensis.</title>
        <authorList>
            <person name="Shu R."/>
            <person name="Zhang J."/>
            <person name="Meng Q."/>
            <person name="Zhang H."/>
            <person name="Zhou G."/>
            <person name="Li M."/>
            <person name="Wu P."/>
            <person name="Zhao Y."/>
            <person name="Chen C."/>
            <person name="Qin Q."/>
        </authorList>
    </citation>
    <scope>NUCLEOTIDE SEQUENCE [LARGE SCALE GENOMIC DNA]</scope>
    <source>
        <strain evidence="15 16">IOZ07</strain>
    </source>
</reference>
<feature type="binding site" evidence="13">
    <location>
        <begin position="65"/>
        <end position="66"/>
    </location>
    <ligand>
        <name>ITP</name>
        <dbReference type="ChEBI" id="CHEBI:61402"/>
    </ligand>
</feature>
<sequence length="187" mass="20582">MDPCVTFVTGNHNKLREVKAILEPTIRIQSTALDLDEIQGTIDDVTEYKCHKAADLVNGPVLVEDTALCFHALGELPGPYIKWFLSAIGLEGLNNLLAAYTDKSADAVCTFGYSPGPGQKPLLFQGRCPGNIVPSRGPSHFGWDPIFEFRGQTFAEMNGAQKNAISHRARALKLLQDWFKNHPDAFL</sequence>
<feature type="binding site" evidence="13">
    <location>
        <position position="65"/>
    </location>
    <ligand>
        <name>Mg(2+)</name>
        <dbReference type="ChEBI" id="CHEBI:18420"/>
    </ligand>
</feature>
<dbReference type="EMBL" id="JAAVMX010000005">
    <property type="protein sequence ID" value="KAF4507595.1"/>
    <property type="molecule type" value="Genomic_DNA"/>
</dbReference>
<comment type="catalytic activity">
    <reaction evidence="11">
        <text>dITP + H2O = dIMP + diphosphate + H(+)</text>
        <dbReference type="Rhea" id="RHEA:28342"/>
        <dbReference type="ChEBI" id="CHEBI:15377"/>
        <dbReference type="ChEBI" id="CHEBI:15378"/>
        <dbReference type="ChEBI" id="CHEBI:33019"/>
        <dbReference type="ChEBI" id="CHEBI:61194"/>
        <dbReference type="ChEBI" id="CHEBI:61382"/>
        <dbReference type="EC" id="3.6.1.66"/>
    </reaction>
    <physiologicalReaction direction="left-to-right" evidence="11">
        <dbReference type="Rhea" id="RHEA:28343"/>
    </physiologicalReaction>
</comment>
<comment type="subcellular location">
    <subcellularLocation>
        <location evidence="13">Cytoplasm</location>
    </subcellularLocation>
    <subcellularLocation>
        <location evidence="13">Nucleus</location>
    </subcellularLocation>
</comment>
<evidence type="ECO:0000256" key="7">
    <source>
        <dbReference type="ARBA" id="ARBA00023080"/>
    </source>
</evidence>
<dbReference type="EC" id="3.6.1.66" evidence="13"/>
<comment type="function">
    <text evidence="13">Pyrophosphatase that hydrolyzes non-canonical purine nucleotides such as inosine triphosphate (ITP), deoxyinosine triphosphate (dITP) or xanthosine 5'-triphosphate (XTP) to their respective monophosphate derivatives. The enzyme does not distinguish between the deoxy- and ribose forms. Probably excludes non-canonical purines from RNA and DNA precursor pools, thus preventing their incorporation into RNA and DNA and avoiding chromosomal lesions.</text>
</comment>
<evidence type="ECO:0000256" key="13">
    <source>
        <dbReference type="HAMAP-Rule" id="MF_03148"/>
    </source>
</evidence>
<keyword evidence="5 13" id="KW-0378">Hydrolase</keyword>
<dbReference type="HAMAP" id="MF_03148">
    <property type="entry name" value="HAM1_NTPase"/>
    <property type="match status" value="1"/>
</dbReference>
<dbReference type="InterPro" id="IPR027502">
    <property type="entry name" value="ITPase"/>
</dbReference>
<dbReference type="GO" id="GO:0035870">
    <property type="term" value="F:dITP diphosphatase activity"/>
    <property type="evidence" value="ECO:0007669"/>
    <property type="project" value="UniProtKB-UniRule"/>
</dbReference>
<comment type="catalytic activity">
    <reaction evidence="12">
        <text>N(6)-hydroxy-dATP + H2O = N(6)-hydroxy-dAMP + diphosphate + H(+)</text>
        <dbReference type="Rhea" id="RHEA:83971"/>
        <dbReference type="ChEBI" id="CHEBI:15377"/>
        <dbReference type="ChEBI" id="CHEBI:15378"/>
        <dbReference type="ChEBI" id="CHEBI:33019"/>
        <dbReference type="ChEBI" id="CHEBI:233529"/>
        <dbReference type="ChEBI" id="CHEBI:233530"/>
    </reaction>
    <physiologicalReaction direction="left-to-right" evidence="12">
        <dbReference type="Rhea" id="RHEA:83972"/>
    </physiologicalReaction>
</comment>
<comment type="function">
    <text evidence="9">Pyrophosphatase that hydrolyzes the non-canonical purine nucleotides inosine triphosphate (ITP), deoxyinosine triphosphate (dITP) as well as 2'-deoxy-N-6-hydroxylaminopurine triphosphate (dHAPTP) and xanthosine 5'-triphosphate (XTP) to their respective monophosphate derivatives. The enzyme does not distinguish between the deoxy- and ribose forms. Probably excludes non-canonical purines from RNA and DNA precursor pools, thus preventing their incorporation into RNA and DNA and avoiding chromosomal lesions.</text>
</comment>
<evidence type="ECO:0000256" key="9">
    <source>
        <dbReference type="ARBA" id="ARBA00054940"/>
    </source>
</evidence>
<dbReference type="Proteomes" id="UP000557566">
    <property type="component" value="Unassembled WGS sequence"/>
</dbReference>
<evidence type="ECO:0000256" key="5">
    <source>
        <dbReference type="ARBA" id="ARBA00022801"/>
    </source>
</evidence>
<evidence type="ECO:0000256" key="8">
    <source>
        <dbReference type="ARBA" id="ARBA00023211"/>
    </source>
</evidence>
<accession>A0A8H4PPE3</accession>
<feature type="binding site" evidence="13">
    <location>
        <begin position="9"/>
        <end position="14"/>
    </location>
    <ligand>
        <name>ITP</name>
        <dbReference type="ChEBI" id="CHEBI:61402"/>
    </ligand>
</feature>
<evidence type="ECO:0000313" key="16">
    <source>
        <dbReference type="Proteomes" id="UP000557566"/>
    </source>
</evidence>
<dbReference type="GO" id="GO:0036222">
    <property type="term" value="F:XTP diphosphatase activity"/>
    <property type="evidence" value="ECO:0007669"/>
    <property type="project" value="UniProtKB-UniRule"/>
</dbReference>
<keyword evidence="4 13" id="KW-0547">Nucleotide-binding</keyword>
<dbReference type="NCBIfam" id="TIGR00042">
    <property type="entry name" value="RdgB/HAM1 family non-canonical purine NTP pyrophosphatase"/>
    <property type="match status" value="1"/>
</dbReference>
<keyword evidence="8 13" id="KW-0464">Manganese</keyword>
<evidence type="ECO:0000256" key="12">
    <source>
        <dbReference type="ARBA" id="ARBA00093271"/>
    </source>
</evidence>
<feature type="binding site" evidence="13">
    <location>
        <position position="37"/>
    </location>
    <ligand>
        <name>Mg(2+)</name>
        <dbReference type="ChEBI" id="CHEBI:18420"/>
    </ligand>
</feature>
<name>A0A8H4PPE3_9HYPO</name>
<feature type="binding site" evidence="13">
    <location>
        <begin position="141"/>
        <end position="144"/>
    </location>
    <ligand>
        <name>ITP</name>
        <dbReference type="ChEBI" id="CHEBI:61402"/>
    </ligand>
</feature>
<dbReference type="GO" id="GO:0009204">
    <property type="term" value="P:deoxyribonucleoside triphosphate catabolic process"/>
    <property type="evidence" value="ECO:0007669"/>
    <property type="project" value="UniProtKB-UniRule"/>
</dbReference>
<comment type="caution">
    <text evidence="15">The sequence shown here is derived from an EMBL/GenBank/DDBJ whole genome shotgun (WGS) entry which is preliminary data.</text>
</comment>
<dbReference type="Gene3D" id="3.90.950.10">
    <property type="match status" value="1"/>
</dbReference>
<dbReference type="SUPFAM" id="SSF52972">
    <property type="entry name" value="ITPase-like"/>
    <property type="match status" value="1"/>
</dbReference>
<proteinExistence type="inferred from homology"/>
<dbReference type="InterPro" id="IPR002637">
    <property type="entry name" value="RdgB/HAM1"/>
</dbReference>
<evidence type="ECO:0000256" key="11">
    <source>
        <dbReference type="ARBA" id="ARBA00093255"/>
    </source>
</evidence>
<dbReference type="GO" id="GO:0000166">
    <property type="term" value="F:nucleotide binding"/>
    <property type="evidence" value="ECO:0007669"/>
    <property type="project" value="UniProtKB-KW"/>
</dbReference>
<evidence type="ECO:0000256" key="14">
    <source>
        <dbReference type="RuleBase" id="RU003781"/>
    </source>
</evidence>
<keyword evidence="7 13" id="KW-0546">Nucleotide metabolism</keyword>
<comment type="catalytic activity">
    <reaction evidence="10">
        <text>ITP + H2O = IMP + diphosphate + H(+)</text>
        <dbReference type="Rhea" id="RHEA:29399"/>
        <dbReference type="ChEBI" id="CHEBI:15377"/>
        <dbReference type="ChEBI" id="CHEBI:15378"/>
        <dbReference type="ChEBI" id="CHEBI:33019"/>
        <dbReference type="ChEBI" id="CHEBI:58053"/>
        <dbReference type="ChEBI" id="CHEBI:61402"/>
        <dbReference type="EC" id="3.6.1.66"/>
    </reaction>
    <physiologicalReaction direction="left-to-right" evidence="10">
        <dbReference type="Rhea" id="RHEA:29400"/>
    </physiologicalReaction>
</comment>
<dbReference type="FunFam" id="3.90.950.10:FF:000003">
    <property type="entry name" value="Inosine triphosphate pyrophosphatase"/>
    <property type="match status" value="1"/>
</dbReference>
<gene>
    <name evidence="15" type="ORF">G6O67_004077</name>
</gene>
<evidence type="ECO:0000313" key="15">
    <source>
        <dbReference type="EMBL" id="KAF4507595.1"/>
    </source>
</evidence>
<keyword evidence="16" id="KW-1185">Reference proteome</keyword>
<comment type="similarity">
    <text evidence="1 13 14">Belongs to the HAM1 NTPase family.</text>
</comment>
<evidence type="ECO:0000256" key="2">
    <source>
        <dbReference type="ARBA" id="ARBA00022490"/>
    </source>
</evidence>
<dbReference type="Pfam" id="PF01725">
    <property type="entry name" value="Ham1p_like"/>
    <property type="match status" value="1"/>
</dbReference>
<dbReference type="OrthoDB" id="6288734at2759"/>
<keyword evidence="13" id="KW-0539">Nucleus</keyword>
<feature type="binding site" evidence="13">
    <location>
        <position position="49"/>
    </location>
    <ligand>
        <name>ITP</name>
        <dbReference type="ChEBI" id="CHEBI:61402"/>
    </ligand>
</feature>
<comment type="catalytic activity">
    <reaction evidence="13">
        <text>XTP + H2O = XMP + diphosphate + H(+)</text>
        <dbReference type="Rhea" id="RHEA:28610"/>
        <dbReference type="ChEBI" id="CHEBI:15377"/>
        <dbReference type="ChEBI" id="CHEBI:15378"/>
        <dbReference type="ChEBI" id="CHEBI:33019"/>
        <dbReference type="ChEBI" id="CHEBI:57464"/>
        <dbReference type="ChEBI" id="CHEBI:61314"/>
        <dbReference type="EC" id="3.6.1.66"/>
    </reaction>
</comment>
<dbReference type="PANTHER" id="PTHR11067">
    <property type="entry name" value="INOSINE TRIPHOSPHATE PYROPHOSPHATASE/HAM1 PROTEIN"/>
    <property type="match status" value="1"/>
</dbReference>
<feature type="binding site" evidence="13">
    <location>
        <begin position="167"/>
        <end position="168"/>
    </location>
    <ligand>
        <name>ITP</name>
        <dbReference type="ChEBI" id="CHEBI:61402"/>
    </ligand>
</feature>
<feature type="binding site" evidence="13">
    <location>
        <position position="162"/>
    </location>
    <ligand>
        <name>ITP</name>
        <dbReference type="ChEBI" id="CHEBI:61402"/>
    </ligand>
</feature>
<dbReference type="GO" id="GO:0036220">
    <property type="term" value="F:ITP diphosphatase activity"/>
    <property type="evidence" value="ECO:0007669"/>
    <property type="project" value="UniProtKB-UniRule"/>
</dbReference>
<keyword evidence="3 13" id="KW-0479">Metal-binding</keyword>
<organism evidence="15 16">
    <name type="scientific">Ophiocordyceps sinensis</name>
    <dbReference type="NCBI Taxonomy" id="72228"/>
    <lineage>
        <taxon>Eukaryota</taxon>
        <taxon>Fungi</taxon>
        <taxon>Dikarya</taxon>
        <taxon>Ascomycota</taxon>
        <taxon>Pezizomycotina</taxon>
        <taxon>Sordariomycetes</taxon>
        <taxon>Hypocreomycetidae</taxon>
        <taxon>Hypocreales</taxon>
        <taxon>Ophiocordycipitaceae</taxon>
        <taxon>Ophiocordyceps</taxon>
    </lineage>
</organism>
<comment type="subunit">
    <text evidence="13">Homodimer.</text>
</comment>